<dbReference type="AlphaFoldDB" id="A0A820MV84"/>
<sequence>MFFFACDFLLDGFFSSNEDILVPVKQSPSHTYLSLISSTQAFLTNSKHIEAFLPIPLVPFTIGKHNFFKVLKEHQWIEEIDNETILFKIHQSIFLLNEFIELLHWLCKYD</sequence>
<gene>
    <name evidence="1" type="ORF">JBS370_LOCUS42764</name>
</gene>
<protein>
    <submittedName>
        <fullName evidence="1">Uncharacterized protein</fullName>
    </submittedName>
</protein>
<proteinExistence type="predicted"/>
<dbReference type="Proteomes" id="UP000663836">
    <property type="component" value="Unassembled WGS sequence"/>
</dbReference>
<dbReference type="EMBL" id="CAJOBD010059529">
    <property type="protein sequence ID" value="CAF4378316.1"/>
    <property type="molecule type" value="Genomic_DNA"/>
</dbReference>
<evidence type="ECO:0000313" key="1">
    <source>
        <dbReference type="EMBL" id="CAF4378316.1"/>
    </source>
</evidence>
<evidence type="ECO:0000313" key="2">
    <source>
        <dbReference type="Proteomes" id="UP000663836"/>
    </source>
</evidence>
<organism evidence="1 2">
    <name type="scientific">Rotaria sordida</name>
    <dbReference type="NCBI Taxonomy" id="392033"/>
    <lineage>
        <taxon>Eukaryota</taxon>
        <taxon>Metazoa</taxon>
        <taxon>Spiralia</taxon>
        <taxon>Gnathifera</taxon>
        <taxon>Rotifera</taxon>
        <taxon>Eurotatoria</taxon>
        <taxon>Bdelloidea</taxon>
        <taxon>Philodinida</taxon>
        <taxon>Philodinidae</taxon>
        <taxon>Rotaria</taxon>
    </lineage>
</organism>
<name>A0A820MV84_9BILA</name>
<comment type="caution">
    <text evidence="1">The sequence shown here is derived from an EMBL/GenBank/DDBJ whole genome shotgun (WGS) entry which is preliminary data.</text>
</comment>
<reference evidence="1" key="1">
    <citation type="submission" date="2021-02" db="EMBL/GenBank/DDBJ databases">
        <authorList>
            <person name="Nowell W R."/>
        </authorList>
    </citation>
    <scope>NUCLEOTIDE SEQUENCE</scope>
</reference>
<accession>A0A820MV84</accession>
<feature type="non-terminal residue" evidence="1">
    <location>
        <position position="110"/>
    </location>
</feature>